<proteinExistence type="predicted"/>
<evidence type="ECO:0000313" key="1">
    <source>
        <dbReference type="EMBL" id="KAH6640281.1"/>
    </source>
</evidence>
<gene>
    <name evidence="1" type="ORF">F5144DRAFT_559865</name>
</gene>
<organism evidence="1 2">
    <name type="scientific">Chaetomium tenue</name>
    <dbReference type="NCBI Taxonomy" id="1854479"/>
    <lineage>
        <taxon>Eukaryota</taxon>
        <taxon>Fungi</taxon>
        <taxon>Dikarya</taxon>
        <taxon>Ascomycota</taxon>
        <taxon>Pezizomycotina</taxon>
        <taxon>Sordariomycetes</taxon>
        <taxon>Sordariomycetidae</taxon>
        <taxon>Sordariales</taxon>
        <taxon>Chaetomiaceae</taxon>
        <taxon>Chaetomium</taxon>
    </lineage>
</organism>
<reference evidence="1 2" key="1">
    <citation type="journal article" date="2021" name="Nat. Commun.">
        <title>Genetic determinants of endophytism in the Arabidopsis root mycobiome.</title>
        <authorList>
            <person name="Mesny F."/>
            <person name="Miyauchi S."/>
            <person name="Thiergart T."/>
            <person name="Pickel B."/>
            <person name="Atanasova L."/>
            <person name="Karlsson M."/>
            <person name="Huettel B."/>
            <person name="Barry K.W."/>
            <person name="Haridas S."/>
            <person name="Chen C."/>
            <person name="Bauer D."/>
            <person name="Andreopoulos W."/>
            <person name="Pangilinan J."/>
            <person name="LaButti K."/>
            <person name="Riley R."/>
            <person name="Lipzen A."/>
            <person name="Clum A."/>
            <person name="Drula E."/>
            <person name="Henrissat B."/>
            <person name="Kohler A."/>
            <person name="Grigoriev I.V."/>
            <person name="Martin F.M."/>
            <person name="Hacquard S."/>
        </authorList>
    </citation>
    <scope>NUCLEOTIDE SEQUENCE [LARGE SCALE GENOMIC DNA]</scope>
    <source>
        <strain evidence="1 2">MPI-SDFR-AT-0079</strain>
    </source>
</reference>
<name>A0ACB7PIQ9_9PEZI</name>
<keyword evidence="2" id="KW-1185">Reference proteome</keyword>
<sequence length="561" mass="62763">MNSVHNVALSLRSQPSVWSSASLHATLPLFTTMSFPIDISASPFYGVAETAFKWLCYGFLAYCITDALSTWQLVHKQAEHPLVGSPLALVPRFLLNLLYSWKSTALAKTGYDKYPSSPFQLIRSDGRVVVLPITLLDEVSRIPSHIAESTAALERDLLGSFTGVGLILESRLHHSIVQRKLTPRLGLLLPRMEAAVTSAFDKNFPQSEEWTEIQPYKVLSSVSSRLSAEVIVGPSFCENPEWLHIAVEYTESLFRTVVALRCLPAWTHPLISRLLPSYWTGQRLLRRAQHLLGPKVLDLLTKNNSGTWQPQDDNPEDLNVLAWLAALAKGPERSADTLSHVLVLVALAMVHTTLLRMVNVIYDVTAAGPELRDQLLDEIAGVAKRGWRDNGDPYEVLDKLDSVLRESQRMSPPTTMGMKRWFKEAYTFQDGTHVQAGTYACMPVFAIENDPGKVVEPERFDGLRAYRAARETSDPEKAKLLRFASPAPDFLNFGYGKTACPGRFVAGVVVKTVIVKALTDYEFKFLPGTERPGNLIAHEFLFTWPWTKMLVRKKQKPTCPF</sequence>
<accession>A0ACB7PIQ9</accession>
<dbReference type="EMBL" id="JAGIZQ010000002">
    <property type="protein sequence ID" value="KAH6640281.1"/>
    <property type="molecule type" value="Genomic_DNA"/>
</dbReference>
<comment type="caution">
    <text evidence="1">The sequence shown here is derived from an EMBL/GenBank/DDBJ whole genome shotgun (WGS) entry which is preliminary data.</text>
</comment>
<protein>
    <submittedName>
        <fullName evidence="1">Cytochrome P450</fullName>
    </submittedName>
</protein>
<evidence type="ECO:0000313" key="2">
    <source>
        <dbReference type="Proteomes" id="UP000724584"/>
    </source>
</evidence>
<dbReference type="Proteomes" id="UP000724584">
    <property type="component" value="Unassembled WGS sequence"/>
</dbReference>